<evidence type="ECO:0008006" key="4">
    <source>
        <dbReference type="Google" id="ProtNLM"/>
    </source>
</evidence>
<evidence type="ECO:0000313" key="2">
    <source>
        <dbReference type="EMBL" id="NHE57635.1"/>
    </source>
</evidence>
<comment type="caution">
    <text evidence="2">The sequence shown here is derived from an EMBL/GenBank/DDBJ whole genome shotgun (WGS) entry which is preliminary data.</text>
</comment>
<accession>A0ABX0HCE3</accession>
<organism evidence="2 3">
    <name type="scientific">Cyclobacterium plantarum</name>
    <dbReference type="NCBI Taxonomy" id="2716263"/>
    <lineage>
        <taxon>Bacteria</taxon>
        <taxon>Pseudomonadati</taxon>
        <taxon>Bacteroidota</taxon>
        <taxon>Cytophagia</taxon>
        <taxon>Cytophagales</taxon>
        <taxon>Cyclobacteriaceae</taxon>
        <taxon>Cyclobacterium</taxon>
    </lineage>
</organism>
<protein>
    <recommendedName>
        <fullName evidence="4">Lipoprotein</fullName>
    </recommendedName>
</protein>
<feature type="chain" id="PRO_5047425405" description="Lipoprotein" evidence="1">
    <location>
        <begin position="19"/>
        <end position="231"/>
    </location>
</feature>
<proteinExistence type="predicted"/>
<dbReference type="PROSITE" id="PS51257">
    <property type="entry name" value="PROKAR_LIPOPROTEIN"/>
    <property type="match status" value="1"/>
</dbReference>
<sequence length="231" mass="26623">MKHILFLMITLCAIMVCSCQTKSNQSRQECTVYDFGEKKYLCCDSFDKSGNLISTGSFTTKEFEFDKDSLVKDTLPIHQHNFYDSTGRLKEILKYGFVRKKSDGKIGSWDTEPQQRIIFTETGDTNYTSSFYYRYTIDTVGDSINHSIYVHAKENNAYFLDYYFTEAQDSLITLLDTTKGLFTITRGINEQQPFIGRLSTSKIVNGKLQHKYDLSMFILGSERTKKKKACT</sequence>
<keyword evidence="3" id="KW-1185">Reference proteome</keyword>
<keyword evidence="1" id="KW-0732">Signal</keyword>
<evidence type="ECO:0000256" key="1">
    <source>
        <dbReference type="SAM" id="SignalP"/>
    </source>
</evidence>
<evidence type="ECO:0000313" key="3">
    <source>
        <dbReference type="Proteomes" id="UP000649799"/>
    </source>
</evidence>
<dbReference type="Proteomes" id="UP000649799">
    <property type="component" value="Unassembled WGS sequence"/>
</dbReference>
<gene>
    <name evidence="2" type="ORF">G9Q97_12520</name>
</gene>
<dbReference type="EMBL" id="JAANYN010000005">
    <property type="protein sequence ID" value="NHE57635.1"/>
    <property type="molecule type" value="Genomic_DNA"/>
</dbReference>
<reference evidence="2 3" key="1">
    <citation type="submission" date="2020-03" db="EMBL/GenBank/DDBJ databases">
        <title>Cyclobacterium plantarum sp. nov., a marine bacterium isolated from a coastal-marine wetland.</title>
        <authorList>
            <person name="Sanchez-Porro C."/>
            <person name="Ventosa A."/>
            <person name="Amoozegar M."/>
        </authorList>
    </citation>
    <scope>NUCLEOTIDE SEQUENCE [LARGE SCALE GENOMIC DNA]</scope>
    <source>
        <strain evidence="2 3">GBPx2</strain>
    </source>
</reference>
<name>A0ABX0HCE3_9BACT</name>
<feature type="signal peptide" evidence="1">
    <location>
        <begin position="1"/>
        <end position="18"/>
    </location>
</feature>
<dbReference type="RefSeq" id="WP_166147354.1">
    <property type="nucleotide sequence ID" value="NZ_JAANYN010000005.1"/>
</dbReference>